<organism evidence="10 11">
    <name type="scientific">Tepidimicrobium xylanilyticum</name>
    <dbReference type="NCBI Taxonomy" id="1123352"/>
    <lineage>
        <taxon>Bacteria</taxon>
        <taxon>Bacillati</taxon>
        <taxon>Bacillota</taxon>
        <taxon>Tissierellia</taxon>
        <taxon>Tissierellales</taxon>
        <taxon>Tepidimicrobiaceae</taxon>
        <taxon>Tepidimicrobium</taxon>
    </lineage>
</organism>
<evidence type="ECO:0000313" key="11">
    <source>
        <dbReference type="Proteomes" id="UP000198828"/>
    </source>
</evidence>
<feature type="transmembrane region" description="Helical" evidence="9">
    <location>
        <begin position="123"/>
        <end position="144"/>
    </location>
</feature>
<feature type="transmembrane region" description="Helical" evidence="9">
    <location>
        <begin position="409"/>
        <end position="434"/>
    </location>
</feature>
<proteinExistence type="inferred from homology"/>
<keyword evidence="5 9" id="KW-0812">Transmembrane</keyword>
<dbReference type="RefSeq" id="WP_200773761.1">
    <property type="nucleotide sequence ID" value="NZ_FNNG01000010.1"/>
</dbReference>
<dbReference type="GO" id="GO:0005886">
    <property type="term" value="C:plasma membrane"/>
    <property type="evidence" value="ECO:0007669"/>
    <property type="project" value="UniProtKB-SubCell"/>
</dbReference>
<dbReference type="Proteomes" id="UP000198828">
    <property type="component" value="Unassembled WGS sequence"/>
</dbReference>
<feature type="transmembrane region" description="Helical" evidence="9">
    <location>
        <begin position="282"/>
        <end position="300"/>
    </location>
</feature>
<accession>A0A1H3BB92</accession>
<evidence type="ECO:0000256" key="6">
    <source>
        <dbReference type="ARBA" id="ARBA00022989"/>
    </source>
</evidence>
<keyword evidence="7 9" id="KW-0472">Membrane</keyword>
<keyword evidence="2" id="KW-0813">Transport</keyword>
<keyword evidence="3" id="KW-1003">Cell membrane</keyword>
<keyword evidence="11" id="KW-1185">Reference proteome</keyword>
<feature type="transmembrane region" description="Helical" evidence="9">
    <location>
        <begin position="380"/>
        <end position="397"/>
    </location>
</feature>
<dbReference type="InterPro" id="IPR007272">
    <property type="entry name" value="Sulf_transp_TsuA/YedE"/>
</dbReference>
<name>A0A1H3BB92_9FIRM</name>
<dbReference type="EMBL" id="FNNG01000010">
    <property type="protein sequence ID" value="SDX39196.1"/>
    <property type="molecule type" value="Genomic_DNA"/>
</dbReference>
<evidence type="ECO:0000256" key="4">
    <source>
        <dbReference type="ARBA" id="ARBA00022519"/>
    </source>
</evidence>
<reference evidence="10 11" key="1">
    <citation type="submission" date="2016-10" db="EMBL/GenBank/DDBJ databases">
        <authorList>
            <person name="de Groot N.N."/>
        </authorList>
    </citation>
    <scope>NUCLEOTIDE SEQUENCE [LARGE SCALE GENOMIC DNA]</scope>
    <source>
        <strain evidence="10 11">DSM 23310</strain>
    </source>
</reference>
<dbReference type="AlphaFoldDB" id="A0A1H3BB92"/>
<feature type="transmembrane region" description="Helical" evidence="9">
    <location>
        <begin position="22"/>
        <end position="41"/>
    </location>
</feature>
<comment type="subcellular location">
    <subcellularLocation>
        <location evidence="1">Cell inner membrane</location>
        <topology evidence="1">Multi-pass membrane protein</topology>
    </subcellularLocation>
</comment>
<sequence>MDKGTTTLGPSKIQSEISLKKAEIILGFMGVFSVLILGKFLLKNQMIYFRLVIGTALGYTLTRAYTGFAGSVNRAFNTGSTKLMRTLMFMFFLTLLSTTAFLYTSEDLTAYNLNINPINLGLILGGILFGFGMSFSSCCASGVLTDLVTGLPRAIITLIFFGLGVFLGFPIQNGATWVTESWVTSPVGQLFKGGVFLPDLFKWDGFGGYLGALVLTGIFCGIVVHLSHLYEKRRKEQGTYIGHPMEKLQDSLEKKDYSYSKLISAETYEKVFVKPWTLKQGAVVLCLLFTLLMGVTKSGWGVSTPLGLWFGKALVVFGISPESLASFTKQSPEFFTVPFFEHGSSVQNFGIVVGTAIYLLTAGKFRTTFVSELKISKKEALLFALGGITMGLGTRMANGCNAGALYTSIAHFSLSGWLFLIFMVIGGTIGNICAKRWNKN</sequence>
<evidence type="ECO:0000256" key="1">
    <source>
        <dbReference type="ARBA" id="ARBA00004429"/>
    </source>
</evidence>
<comment type="similarity">
    <text evidence="8">Belongs to the TsuA/YedE (TC 9.B.102) family.</text>
</comment>
<keyword evidence="6 9" id="KW-1133">Transmembrane helix</keyword>
<gene>
    <name evidence="10" type="ORF">SAMN05660923_02226</name>
</gene>
<evidence type="ECO:0000256" key="9">
    <source>
        <dbReference type="SAM" id="Phobius"/>
    </source>
</evidence>
<feature type="transmembrane region" description="Helical" evidence="9">
    <location>
        <begin position="151"/>
        <end position="171"/>
    </location>
</feature>
<dbReference type="PANTHER" id="PTHR30574:SF1">
    <property type="entry name" value="SULPHUR TRANSPORT DOMAIN-CONTAINING PROTEIN"/>
    <property type="match status" value="1"/>
</dbReference>
<protein>
    <submittedName>
        <fullName evidence="10">Uncharacterized protein</fullName>
    </submittedName>
</protein>
<evidence type="ECO:0000256" key="2">
    <source>
        <dbReference type="ARBA" id="ARBA00022448"/>
    </source>
</evidence>
<evidence type="ECO:0000256" key="7">
    <source>
        <dbReference type="ARBA" id="ARBA00023136"/>
    </source>
</evidence>
<evidence type="ECO:0000313" key="10">
    <source>
        <dbReference type="EMBL" id="SDX39196.1"/>
    </source>
</evidence>
<keyword evidence="4" id="KW-0997">Cell inner membrane</keyword>
<evidence type="ECO:0000256" key="5">
    <source>
        <dbReference type="ARBA" id="ARBA00022692"/>
    </source>
</evidence>
<feature type="transmembrane region" description="Helical" evidence="9">
    <location>
        <begin position="86"/>
        <end position="103"/>
    </location>
</feature>
<feature type="transmembrane region" description="Helical" evidence="9">
    <location>
        <begin position="339"/>
        <end position="360"/>
    </location>
</feature>
<dbReference type="Pfam" id="PF04143">
    <property type="entry name" value="Sulf_transp"/>
    <property type="match status" value="1"/>
</dbReference>
<dbReference type="PANTHER" id="PTHR30574">
    <property type="entry name" value="INNER MEMBRANE PROTEIN YEDE"/>
    <property type="match status" value="1"/>
</dbReference>
<feature type="transmembrane region" description="Helical" evidence="9">
    <location>
        <begin position="206"/>
        <end position="226"/>
    </location>
</feature>
<evidence type="ECO:0000256" key="8">
    <source>
        <dbReference type="ARBA" id="ARBA00035655"/>
    </source>
</evidence>
<evidence type="ECO:0000256" key="3">
    <source>
        <dbReference type="ARBA" id="ARBA00022475"/>
    </source>
</evidence>